<reference evidence="2 3" key="1">
    <citation type="submission" date="2018-11" db="EMBL/GenBank/DDBJ databases">
        <authorList>
            <consortium name="Pathogen Informatics"/>
        </authorList>
    </citation>
    <scope>NUCLEOTIDE SEQUENCE [LARGE SCALE GENOMIC DNA]</scope>
</reference>
<dbReference type="EMBL" id="UZAH01000452">
    <property type="protein sequence ID" value="VDO18977.1"/>
    <property type="molecule type" value="Genomic_DNA"/>
</dbReference>
<evidence type="ECO:0000256" key="1">
    <source>
        <dbReference type="SAM" id="MobiDB-lite"/>
    </source>
</evidence>
<sequence>MVPECETDWSPLRFGPPGRRRVRDPLQMPDDVSPSSLPQLAAVPEIQWTAGPRSLWHLRQRFGVTLIVDMLREARLRCYGHFLRANDVTAREIDPNLEVLELGPENARSNVA</sequence>
<protein>
    <submittedName>
        <fullName evidence="4">NR LBD domain-containing protein</fullName>
    </submittedName>
</protein>
<dbReference type="OrthoDB" id="5848222at2759"/>
<proteinExistence type="predicted"/>
<accession>A0A3P7U991</accession>
<keyword evidence="3" id="KW-1185">Reference proteome</keyword>
<name>A0A183F352_HELPZ</name>
<accession>A0A183F352</accession>
<organism evidence="3 4">
    <name type="scientific">Heligmosomoides polygyrus</name>
    <name type="common">Parasitic roundworm</name>
    <dbReference type="NCBI Taxonomy" id="6339"/>
    <lineage>
        <taxon>Eukaryota</taxon>
        <taxon>Metazoa</taxon>
        <taxon>Ecdysozoa</taxon>
        <taxon>Nematoda</taxon>
        <taxon>Chromadorea</taxon>
        <taxon>Rhabditida</taxon>
        <taxon>Rhabditina</taxon>
        <taxon>Rhabditomorpha</taxon>
        <taxon>Strongyloidea</taxon>
        <taxon>Heligmosomidae</taxon>
        <taxon>Heligmosomoides</taxon>
    </lineage>
</organism>
<reference evidence="4" key="2">
    <citation type="submission" date="2019-09" db="UniProtKB">
        <authorList>
            <consortium name="WormBaseParasite"/>
        </authorList>
    </citation>
    <scope>IDENTIFICATION</scope>
</reference>
<evidence type="ECO:0000313" key="2">
    <source>
        <dbReference type="EMBL" id="VDO18977.1"/>
    </source>
</evidence>
<evidence type="ECO:0000313" key="4">
    <source>
        <dbReference type="WBParaSite" id="HPBE_0000059401-mRNA-1"/>
    </source>
</evidence>
<dbReference type="AlphaFoldDB" id="A0A183F352"/>
<evidence type="ECO:0000313" key="3">
    <source>
        <dbReference type="Proteomes" id="UP000050761"/>
    </source>
</evidence>
<feature type="region of interest" description="Disordered" evidence="1">
    <location>
        <begin position="1"/>
        <end position="23"/>
    </location>
</feature>
<dbReference type="Proteomes" id="UP000050761">
    <property type="component" value="Unassembled WGS sequence"/>
</dbReference>
<dbReference type="WBParaSite" id="HPBE_0000059401-mRNA-1">
    <property type="protein sequence ID" value="HPBE_0000059401-mRNA-1"/>
    <property type="gene ID" value="HPBE_0000059401"/>
</dbReference>
<gene>
    <name evidence="2" type="ORF">HPBE_LOCUS595</name>
</gene>